<protein>
    <submittedName>
        <fullName evidence="1">Uncharacterized protein</fullName>
    </submittedName>
</protein>
<organismHost>
    <name type="scientific">Spodoptera frugiperda</name>
    <name type="common">Fall armyworm</name>
    <dbReference type="NCBI Taxonomy" id="7108"/>
</organismHost>
<proteinExistence type="predicted"/>
<evidence type="ECO:0000313" key="1">
    <source>
        <dbReference type="EMBL" id="CAC19175.1"/>
    </source>
</evidence>
<organism evidence="1">
    <name type="scientific">Spodoptera frugiperda ascovirus 1a</name>
    <name type="common">SfAV-1a</name>
    <dbReference type="NCBI Taxonomy" id="113370"/>
    <lineage>
        <taxon>Viruses</taxon>
        <taxon>Varidnaviria</taxon>
        <taxon>Bamfordvirae</taxon>
        <taxon>Nucleocytoviricota</taxon>
        <taxon>Megaviricetes</taxon>
        <taxon>Pimascovirales</taxon>
        <taxon>Pimascovirales incertae sedis</taxon>
        <taxon>Ascoviridae</taxon>
        <taxon>Ascovirus</taxon>
        <taxon>Ascovirus sfav1a</taxon>
    </lineage>
</organism>
<name>Q9DKL9_SFAVA</name>
<reference evidence="1" key="1">
    <citation type="journal article" date="2000" name="J. Gen. Virol.">
        <title>Phylogenetic position of the Diadromus pulchellus ascovirus DNA polymerase among viruses with large double-stranded DNA genomes.</title>
        <authorList>
            <person name="Stasiak K."/>
            <person name="Demattei M.V."/>
            <person name="Federici B.A."/>
            <person name="Bigot Y."/>
        </authorList>
    </citation>
    <scope>NUCLEOTIDE SEQUENCE</scope>
</reference>
<dbReference type="EMBL" id="AJ279828">
    <property type="protein sequence ID" value="CAC19175.1"/>
    <property type="molecule type" value="Genomic_DNA"/>
</dbReference>
<accession>Q9DKL9</accession>
<sequence>MSSSASITIGSRSLDVMCVASSRTYVHGSWFDAGSSCSCTYIESVSLYIVVTLRSVRAISMACSMVILPSAVVTLATF</sequence>